<reference evidence="3 4" key="1">
    <citation type="submission" date="2019-03" db="EMBL/GenBank/DDBJ databases">
        <title>Rhodobacteraceae bacterium SM1902, a new member of the family Rhodobacteraceae isolated from Yantai.</title>
        <authorList>
            <person name="Sun Y."/>
        </authorList>
    </citation>
    <scope>NUCLEOTIDE SEQUENCE [LARGE SCALE GENOMIC DNA]</scope>
    <source>
        <strain evidence="3 4">SM1902</strain>
    </source>
</reference>
<dbReference type="EMBL" id="SMZO01000058">
    <property type="protein sequence ID" value="TDL84713.1"/>
    <property type="molecule type" value="Genomic_DNA"/>
</dbReference>
<feature type="signal peptide" evidence="1">
    <location>
        <begin position="1"/>
        <end position="31"/>
    </location>
</feature>
<evidence type="ECO:0000313" key="4">
    <source>
        <dbReference type="Proteomes" id="UP000294562"/>
    </source>
</evidence>
<keyword evidence="1" id="KW-0732">Signal</keyword>
<dbReference type="Proteomes" id="UP000294562">
    <property type="component" value="Unassembled WGS sequence"/>
</dbReference>
<evidence type="ECO:0000313" key="3">
    <source>
        <dbReference type="EMBL" id="TDL84713.1"/>
    </source>
</evidence>
<dbReference type="RefSeq" id="WP_133344078.1">
    <property type="nucleotide sequence ID" value="NZ_SMZO01000058.1"/>
</dbReference>
<organism evidence="3 4">
    <name type="scientific">Meridianimarinicoccus aquatilis</name>
    <dbReference type="NCBI Taxonomy" id="2552766"/>
    <lineage>
        <taxon>Bacteria</taxon>
        <taxon>Pseudomonadati</taxon>
        <taxon>Pseudomonadota</taxon>
        <taxon>Alphaproteobacteria</taxon>
        <taxon>Rhodobacterales</taxon>
        <taxon>Paracoccaceae</taxon>
        <taxon>Meridianimarinicoccus</taxon>
    </lineage>
</organism>
<dbReference type="AlphaFoldDB" id="A0A4R6ASC9"/>
<dbReference type="PANTHER" id="PTHR22576:SF37">
    <property type="entry name" value="MUCOSA-ASSOCIATED LYMPHOID TISSUE LYMPHOMA TRANSLOCATION PROTEIN 1"/>
    <property type="match status" value="1"/>
</dbReference>
<dbReference type="PANTHER" id="PTHR22576">
    <property type="entry name" value="MUCOSA ASSOCIATED LYMPHOID TISSUE LYMPHOMA TRANSLOCATION PROTEIN 1/PARACASPASE"/>
    <property type="match status" value="1"/>
</dbReference>
<gene>
    <name evidence="3" type="ORF">E2L05_17295</name>
</gene>
<dbReference type="Pfam" id="PF00656">
    <property type="entry name" value="Peptidase_C14"/>
    <property type="match status" value="1"/>
</dbReference>
<name>A0A4R6ASC9_9RHOB</name>
<evidence type="ECO:0000256" key="1">
    <source>
        <dbReference type="SAM" id="SignalP"/>
    </source>
</evidence>
<protein>
    <submittedName>
        <fullName evidence="3">Caspase family protein</fullName>
    </submittedName>
</protein>
<dbReference type="OrthoDB" id="9816009at2"/>
<dbReference type="InterPro" id="IPR011600">
    <property type="entry name" value="Pept_C14_caspase"/>
</dbReference>
<dbReference type="GO" id="GO:0006508">
    <property type="term" value="P:proteolysis"/>
    <property type="evidence" value="ECO:0007669"/>
    <property type="project" value="InterPro"/>
</dbReference>
<dbReference type="SUPFAM" id="SSF52129">
    <property type="entry name" value="Caspase-like"/>
    <property type="match status" value="1"/>
</dbReference>
<proteinExistence type="predicted"/>
<dbReference type="GO" id="GO:0004197">
    <property type="term" value="F:cysteine-type endopeptidase activity"/>
    <property type="evidence" value="ECO:0007669"/>
    <property type="project" value="InterPro"/>
</dbReference>
<dbReference type="PROSITE" id="PS50208">
    <property type="entry name" value="CASPASE_P20"/>
    <property type="match status" value="1"/>
</dbReference>
<evidence type="ECO:0000259" key="2">
    <source>
        <dbReference type="PROSITE" id="PS50208"/>
    </source>
</evidence>
<dbReference type="InterPro" id="IPR052039">
    <property type="entry name" value="Caspase-related_regulators"/>
</dbReference>
<feature type="domain" description="Caspase family p20" evidence="2">
    <location>
        <begin position="32"/>
        <end position="163"/>
    </location>
</feature>
<feature type="chain" id="PRO_5020440293" evidence="1">
    <location>
        <begin position="32"/>
        <end position="519"/>
    </location>
</feature>
<dbReference type="InterPro" id="IPR001309">
    <property type="entry name" value="Pept_C14_p20"/>
</dbReference>
<dbReference type="Gene3D" id="3.40.50.1460">
    <property type="match status" value="1"/>
</dbReference>
<comment type="caution">
    <text evidence="3">The sequence shown here is derived from an EMBL/GenBank/DDBJ whole genome shotgun (WGS) entry which is preliminary data.</text>
</comment>
<sequence length="519" mass="55601">MSKWSFRTLTPARLRWLPFAAAMLCYSPAIAADRVALLIGNGGYANTDFTLRNPQNDVQALDAALSDLGFDVRAEVDLTRDAIVDSLEWLQNAANGAEIAMIFYAGHAVQVGTENLAIGVELETLSSPALDKASVSLSDFLAAIESAGADLSMVIFDACRDNPLGAAQIGTAGLLPVSGGLGTLVAYSTDPGNVATDGTGDNSTFTAALLDHLATPGIDVRLMFGRVRQDVVRETAGLQIPWVEEAVIGEYYLSEPPAPLSPDDEVRVWEDAVARGTIDSYSGYLGRFPDGLYRIVARLRIDDLQGIAPESVDLADDQLPAAMAALEMLGYAVPGVSTLPDGRVRQAFALWQSSSTEGDRTFESLMREAARTATFVGTYTAGILKNDLQRYASVTEALRAAQANLVTAETDFGDNEAAQAAIQSMRREVGEIAQIHQAVAADLDASRTYYSDLIVATDQHLSDWMTDEAKPRFASSRGITRLSDRALADAQTFQSHVRLAGTAPEGSYAWLAALMKDFN</sequence>
<keyword evidence="4" id="KW-1185">Reference proteome</keyword>
<dbReference type="InterPro" id="IPR029030">
    <property type="entry name" value="Caspase-like_dom_sf"/>
</dbReference>
<accession>A0A4R6ASC9</accession>